<organism evidence="1 2">
    <name type="scientific">Allacma fusca</name>
    <dbReference type="NCBI Taxonomy" id="39272"/>
    <lineage>
        <taxon>Eukaryota</taxon>
        <taxon>Metazoa</taxon>
        <taxon>Ecdysozoa</taxon>
        <taxon>Arthropoda</taxon>
        <taxon>Hexapoda</taxon>
        <taxon>Collembola</taxon>
        <taxon>Symphypleona</taxon>
        <taxon>Sminthuridae</taxon>
        <taxon>Allacma</taxon>
    </lineage>
</organism>
<dbReference type="EMBL" id="CAJVCH010379925">
    <property type="protein sequence ID" value="CAG7816863.1"/>
    <property type="molecule type" value="Genomic_DNA"/>
</dbReference>
<dbReference type="AlphaFoldDB" id="A0A8J2KH96"/>
<protein>
    <submittedName>
        <fullName evidence="1">Uncharacterized protein</fullName>
    </submittedName>
</protein>
<reference evidence="1" key="1">
    <citation type="submission" date="2021-06" db="EMBL/GenBank/DDBJ databases">
        <authorList>
            <person name="Hodson N. C."/>
            <person name="Mongue J. A."/>
            <person name="Jaron S. K."/>
        </authorList>
    </citation>
    <scope>NUCLEOTIDE SEQUENCE</scope>
</reference>
<name>A0A8J2KH96_9HEXA</name>
<comment type="caution">
    <text evidence="1">The sequence shown here is derived from an EMBL/GenBank/DDBJ whole genome shotgun (WGS) entry which is preliminary data.</text>
</comment>
<proteinExistence type="predicted"/>
<gene>
    <name evidence="1" type="ORF">AFUS01_LOCUS27457</name>
</gene>
<evidence type="ECO:0000313" key="2">
    <source>
        <dbReference type="Proteomes" id="UP000708208"/>
    </source>
</evidence>
<sequence length="72" mass="8565">MVLQIMELKLQIKNKKSNQKSPGTESFNVRVYIVSHFRINDRQVRVNAYRVRVSTVRAFKATVYKIIIVMFY</sequence>
<keyword evidence="2" id="KW-1185">Reference proteome</keyword>
<dbReference type="Proteomes" id="UP000708208">
    <property type="component" value="Unassembled WGS sequence"/>
</dbReference>
<accession>A0A8J2KH96</accession>
<evidence type="ECO:0000313" key="1">
    <source>
        <dbReference type="EMBL" id="CAG7816863.1"/>
    </source>
</evidence>